<comment type="caution">
    <text evidence="1">The sequence shown here is derived from an EMBL/GenBank/DDBJ whole genome shotgun (WGS) entry which is preliminary data.</text>
</comment>
<protein>
    <submittedName>
        <fullName evidence="1">Phage replication-related protein YjqB (UPF0714/DUF867 family)</fullName>
    </submittedName>
</protein>
<keyword evidence="2" id="KW-1185">Reference proteome</keyword>
<accession>A0A8J7GC77</accession>
<gene>
    <name evidence="1" type="ORF">IW245_002088</name>
</gene>
<dbReference type="EMBL" id="JADOUF010000001">
    <property type="protein sequence ID" value="MBG6135894.1"/>
    <property type="molecule type" value="Genomic_DNA"/>
</dbReference>
<dbReference type="AlphaFoldDB" id="A0A8J7GC77"/>
<dbReference type="InterPro" id="IPR038128">
    <property type="entry name" value="Gamma_PGA_hydro_sf"/>
</dbReference>
<dbReference type="InterPro" id="IPR008585">
    <property type="entry name" value="Gamma_PGA_hydro"/>
</dbReference>
<dbReference type="Pfam" id="PF05908">
    <property type="entry name" value="Gamma_PGA_hydro"/>
    <property type="match status" value="1"/>
</dbReference>
<dbReference type="Proteomes" id="UP000622552">
    <property type="component" value="Unassembled WGS sequence"/>
</dbReference>
<organism evidence="1 2">
    <name type="scientific">Longispora fulva</name>
    <dbReference type="NCBI Taxonomy" id="619741"/>
    <lineage>
        <taxon>Bacteria</taxon>
        <taxon>Bacillati</taxon>
        <taxon>Actinomycetota</taxon>
        <taxon>Actinomycetes</taxon>
        <taxon>Micromonosporales</taxon>
        <taxon>Micromonosporaceae</taxon>
        <taxon>Longispora</taxon>
    </lineage>
</organism>
<proteinExistence type="predicted"/>
<name>A0A8J7GC77_9ACTN</name>
<reference evidence="1" key="1">
    <citation type="submission" date="2020-11" db="EMBL/GenBank/DDBJ databases">
        <title>Sequencing the genomes of 1000 actinobacteria strains.</title>
        <authorList>
            <person name="Klenk H.-P."/>
        </authorList>
    </citation>
    <scope>NUCLEOTIDE SEQUENCE</scope>
    <source>
        <strain evidence="1">DSM 45356</strain>
    </source>
</reference>
<evidence type="ECO:0000313" key="1">
    <source>
        <dbReference type="EMBL" id="MBG6135894.1"/>
    </source>
</evidence>
<dbReference type="Gene3D" id="3.40.630.100">
    <property type="entry name" value="Poly-gamma-glutamate hydrolase, zinc-binding motif"/>
    <property type="match status" value="1"/>
</dbReference>
<sequence>MFEGIRPDIRSNLALHVTSEHNDDPLALSMLGGSEHAISLRGCRDSVRAAIAQVEGLRAP</sequence>
<evidence type="ECO:0000313" key="2">
    <source>
        <dbReference type="Proteomes" id="UP000622552"/>
    </source>
</evidence>